<gene>
    <name evidence="6" type="ORF">ND2E_2029</name>
</gene>
<dbReference type="GO" id="GO:0030288">
    <property type="term" value="C:outer membrane-bounded periplasmic space"/>
    <property type="evidence" value="ECO:0007669"/>
    <property type="project" value="TreeGrafter"/>
</dbReference>
<feature type="chain" id="PRO_5001957352" evidence="5">
    <location>
        <begin position="27"/>
        <end position="152"/>
    </location>
</feature>
<dbReference type="InterPro" id="IPR012899">
    <property type="entry name" value="LTXXQ"/>
</dbReference>
<sequence precursor="true">MKITLKNIAVVTSLCSALVLAPASFAGHNGGNYQGERDNGYHQMSEKKLAKLSRKLGLSESQQADIKVLRNEEKAQIEALKPAMKAFREQVKTLMSADNFDEEAFVQLQASNQDVFAAMALIKAKSKFAMKGVLTQEQLAKFRSMKHKRSRR</sequence>
<dbReference type="Proteomes" id="UP000029843">
    <property type="component" value="Unassembled WGS sequence"/>
</dbReference>
<dbReference type="EMBL" id="JQED01000007">
    <property type="protein sequence ID" value="KGJ94096.1"/>
    <property type="molecule type" value="Genomic_DNA"/>
</dbReference>
<dbReference type="CDD" id="cd09916">
    <property type="entry name" value="CpxP_like"/>
    <property type="match status" value="1"/>
</dbReference>
<dbReference type="OrthoDB" id="6226884at2"/>
<keyword evidence="4" id="KW-0574">Periplasm</keyword>
<dbReference type="Pfam" id="PF07813">
    <property type="entry name" value="LTXXQ"/>
    <property type="match status" value="1"/>
</dbReference>
<dbReference type="InterPro" id="IPR052211">
    <property type="entry name" value="Cpx_auxiliary_protein"/>
</dbReference>
<evidence type="ECO:0000256" key="2">
    <source>
        <dbReference type="ARBA" id="ARBA00008441"/>
    </source>
</evidence>
<evidence type="ECO:0000313" key="6">
    <source>
        <dbReference type="EMBL" id="KGJ94096.1"/>
    </source>
</evidence>
<name>A0A099KU86_COLPS</name>
<dbReference type="PATRIC" id="fig|28229.4.peg.1052"/>
<evidence type="ECO:0000256" key="1">
    <source>
        <dbReference type="ARBA" id="ARBA00004418"/>
    </source>
</evidence>
<comment type="similarity">
    <text evidence="2">Belongs to the CpxP/Spy family.</text>
</comment>
<dbReference type="PANTHER" id="PTHR38102">
    <property type="entry name" value="PERIPLASMIC CHAPERONE SPY"/>
    <property type="match status" value="1"/>
</dbReference>
<organism evidence="6 7">
    <name type="scientific">Colwellia psychrerythraea</name>
    <name type="common">Vibrio psychroerythus</name>
    <dbReference type="NCBI Taxonomy" id="28229"/>
    <lineage>
        <taxon>Bacteria</taxon>
        <taxon>Pseudomonadati</taxon>
        <taxon>Pseudomonadota</taxon>
        <taxon>Gammaproteobacteria</taxon>
        <taxon>Alteromonadales</taxon>
        <taxon>Colwelliaceae</taxon>
        <taxon>Colwellia</taxon>
    </lineage>
</organism>
<keyword evidence="3 5" id="KW-0732">Signal</keyword>
<comment type="subcellular location">
    <subcellularLocation>
        <location evidence="1">Periplasm</location>
    </subcellularLocation>
</comment>
<proteinExistence type="inferred from homology"/>
<evidence type="ECO:0000256" key="4">
    <source>
        <dbReference type="ARBA" id="ARBA00022764"/>
    </source>
</evidence>
<dbReference type="Gene3D" id="1.20.120.1490">
    <property type="match status" value="1"/>
</dbReference>
<evidence type="ECO:0000313" key="7">
    <source>
        <dbReference type="Proteomes" id="UP000029843"/>
    </source>
</evidence>
<accession>A0A099KU86</accession>
<dbReference type="PANTHER" id="PTHR38102:SF1">
    <property type="entry name" value="PERIPLASMIC CHAPERONE SPY"/>
    <property type="match status" value="1"/>
</dbReference>
<comment type="caution">
    <text evidence="6">The sequence shown here is derived from an EMBL/GenBank/DDBJ whole genome shotgun (WGS) entry which is preliminary data.</text>
</comment>
<dbReference type="RefSeq" id="WP_033092816.1">
    <property type="nucleotide sequence ID" value="NZ_JQED01000007.1"/>
</dbReference>
<evidence type="ECO:0000256" key="5">
    <source>
        <dbReference type="SAM" id="SignalP"/>
    </source>
</evidence>
<feature type="signal peptide" evidence="5">
    <location>
        <begin position="1"/>
        <end position="26"/>
    </location>
</feature>
<dbReference type="GO" id="GO:0051082">
    <property type="term" value="F:unfolded protein binding"/>
    <property type="evidence" value="ECO:0007669"/>
    <property type="project" value="TreeGrafter"/>
</dbReference>
<reference evidence="6 7" key="1">
    <citation type="submission" date="2014-08" db="EMBL/GenBank/DDBJ databases">
        <title>Genomic and Phenotypic Diversity of Colwellia psychrerythraea strains from Disparate Marine Basins.</title>
        <authorList>
            <person name="Techtmann S.M."/>
            <person name="Stelling S.C."/>
            <person name="Utturkar S.M."/>
            <person name="Alshibli N."/>
            <person name="Harris A."/>
            <person name="Brown S.D."/>
            <person name="Hazen T.C."/>
        </authorList>
    </citation>
    <scope>NUCLEOTIDE SEQUENCE [LARGE SCALE GENOMIC DNA]</scope>
    <source>
        <strain evidence="6 7">ND2E</strain>
    </source>
</reference>
<dbReference type="PIRSF" id="PIRSF034445">
    <property type="entry name" value="CpxP_Spy"/>
    <property type="match status" value="1"/>
</dbReference>
<evidence type="ECO:0000256" key="3">
    <source>
        <dbReference type="ARBA" id="ARBA00022729"/>
    </source>
</evidence>
<dbReference type="AlphaFoldDB" id="A0A099KU86"/>
<protein>
    <submittedName>
        <fullName evidence="6">Heavy-metal resistance protein</fullName>
    </submittedName>
</protein>